<keyword evidence="1" id="KW-0175">Coiled coil</keyword>
<evidence type="ECO:0000256" key="1">
    <source>
        <dbReference type="SAM" id="Coils"/>
    </source>
</evidence>
<keyword evidence="2" id="KW-0472">Membrane</keyword>
<keyword evidence="2" id="KW-0812">Transmembrane</keyword>
<reference evidence="3 4" key="1">
    <citation type="submission" date="2019-03" db="EMBL/GenBank/DDBJ databases">
        <title>Genomic Encyclopedia of Type Strains, Phase III (KMG-III): the genomes of soil and plant-associated and newly described type strains.</title>
        <authorList>
            <person name="Whitman W."/>
        </authorList>
    </citation>
    <scope>NUCLEOTIDE SEQUENCE [LARGE SCALE GENOMIC DNA]</scope>
    <source>
        <strain evidence="3 4">CGMCC 1.12802</strain>
    </source>
</reference>
<gene>
    <name evidence="3" type="ORF">B0I22_0280</name>
</gene>
<evidence type="ECO:0000313" key="4">
    <source>
        <dbReference type="Proteomes" id="UP000295313"/>
    </source>
</evidence>
<dbReference type="Gene3D" id="1.20.5.170">
    <property type="match status" value="1"/>
</dbReference>
<dbReference type="RefSeq" id="WP_133942807.1">
    <property type="nucleotide sequence ID" value="NZ_SOEO01000001.1"/>
</dbReference>
<protein>
    <recommendedName>
        <fullName evidence="5">Cell wall anchor protein</fullName>
    </recommendedName>
</protein>
<sequence>MIKELFEPHISSLIAGLITGFIGWFFGRKKASAEVETNQIENAEKLLDYYRKMVDDLGLRLENSIIRFNAAENTIRELEEKIDRMTDELKKYKQLNGKLE</sequence>
<feature type="coiled-coil region" evidence="1">
    <location>
        <begin position="61"/>
        <end position="95"/>
    </location>
</feature>
<feature type="transmembrane region" description="Helical" evidence="2">
    <location>
        <begin position="6"/>
        <end position="26"/>
    </location>
</feature>
<keyword evidence="2" id="KW-1133">Transmembrane helix</keyword>
<dbReference type="EMBL" id="SOEO01000001">
    <property type="protein sequence ID" value="TDX86170.1"/>
    <property type="molecule type" value="Genomic_DNA"/>
</dbReference>
<accession>A0A4R8I9J0</accession>
<dbReference type="SUPFAM" id="SSF57997">
    <property type="entry name" value="Tropomyosin"/>
    <property type="match status" value="1"/>
</dbReference>
<comment type="caution">
    <text evidence="3">The sequence shown here is derived from an EMBL/GenBank/DDBJ whole genome shotgun (WGS) entry which is preliminary data.</text>
</comment>
<organism evidence="3 4">
    <name type="scientific">Epilithonimonas xixisoli</name>
    <dbReference type="NCBI Taxonomy" id="1476462"/>
    <lineage>
        <taxon>Bacteria</taxon>
        <taxon>Pseudomonadati</taxon>
        <taxon>Bacteroidota</taxon>
        <taxon>Flavobacteriia</taxon>
        <taxon>Flavobacteriales</taxon>
        <taxon>Weeksellaceae</taxon>
        <taxon>Chryseobacterium group</taxon>
        <taxon>Epilithonimonas</taxon>
    </lineage>
</organism>
<proteinExistence type="predicted"/>
<evidence type="ECO:0000313" key="3">
    <source>
        <dbReference type="EMBL" id="TDX86170.1"/>
    </source>
</evidence>
<dbReference type="AlphaFoldDB" id="A0A4R8I9J0"/>
<dbReference type="OrthoDB" id="1367676at2"/>
<name>A0A4R8I9J0_9FLAO</name>
<keyword evidence="4" id="KW-1185">Reference proteome</keyword>
<dbReference type="Proteomes" id="UP000295313">
    <property type="component" value="Unassembled WGS sequence"/>
</dbReference>
<evidence type="ECO:0008006" key="5">
    <source>
        <dbReference type="Google" id="ProtNLM"/>
    </source>
</evidence>
<evidence type="ECO:0000256" key="2">
    <source>
        <dbReference type="SAM" id="Phobius"/>
    </source>
</evidence>